<reference evidence="2 3" key="1">
    <citation type="submission" date="2019-11" db="EMBL/GenBank/DDBJ databases">
        <title>Comparative genomics of hydrocarbon-degrading Desulfosarcina strains.</title>
        <authorList>
            <person name="Watanabe M."/>
            <person name="Kojima H."/>
            <person name="Fukui M."/>
        </authorList>
    </citation>
    <scope>NUCLEOTIDE SEQUENCE [LARGE SCALE GENOMIC DNA]</scope>
    <source>
        <strain evidence="3">oXyS1</strain>
    </source>
</reference>
<dbReference type="EMBL" id="AP021879">
    <property type="protein sequence ID" value="BBO88081.1"/>
    <property type="molecule type" value="Genomic_DNA"/>
</dbReference>
<feature type="region of interest" description="Disordered" evidence="1">
    <location>
        <begin position="1"/>
        <end position="25"/>
    </location>
</feature>
<evidence type="ECO:0000313" key="2">
    <source>
        <dbReference type="EMBL" id="BBO88081.1"/>
    </source>
</evidence>
<name>A0A5K8A6I7_9BACT</name>
<dbReference type="AlphaFoldDB" id="A0A5K8A6I7"/>
<proteinExistence type="predicted"/>
<evidence type="ECO:0000313" key="3">
    <source>
        <dbReference type="Proteomes" id="UP000422108"/>
    </source>
</evidence>
<keyword evidence="3" id="KW-1185">Reference proteome</keyword>
<organism evidence="2 3">
    <name type="scientific">Desulfosarcina ovata subsp. ovata</name>
    <dbReference type="NCBI Taxonomy" id="2752305"/>
    <lineage>
        <taxon>Bacteria</taxon>
        <taxon>Pseudomonadati</taxon>
        <taxon>Thermodesulfobacteriota</taxon>
        <taxon>Desulfobacteria</taxon>
        <taxon>Desulfobacterales</taxon>
        <taxon>Desulfosarcinaceae</taxon>
        <taxon>Desulfosarcina</taxon>
    </lineage>
</organism>
<accession>A0A5K8A6I7</accession>
<sequence length="64" mass="6974">MLTNSGGLNSAKPMTSFEATKNEAKEAGKKTSKIVDLIFSEAPESSWTSGKEIIEDSWNGYGRF</sequence>
<evidence type="ECO:0000256" key="1">
    <source>
        <dbReference type="SAM" id="MobiDB-lite"/>
    </source>
</evidence>
<protein>
    <submittedName>
        <fullName evidence="2">Uncharacterized protein</fullName>
    </submittedName>
</protein>
<dbReference type="Proteomes" id="UP000422108">
    <property type="component" value="Chromosome"/>
</dbReference>
<gene>
    <name evidence="2" type="ORF">DSCOOX_12610</name>
</gene>